<keyword evidence="4" id="KW-1185">Reference proteome</keyword>
<comment type="caution">
    <text evidence="3">The sequence shown here is derived from an EMBL/GenBank/DDBJ whole genome shotgun (WGS) entry which is preliminary data.</text>
</comment>
<dbReference type="Pfam" id="PF01370">
    <property type="entry name" value="Epimerase"/>
    <property type="match status" value="1"/>
</dbReference>
<proteinExistence type="predicted"/>
<gene>
    <name evidence="3" type="ORF">GCM10022218_29760</name>
</gene>
<dbReference type="EMBL" id="BAAAZK010000007">
    <property type="protein sequence ID" value="GAA4178632.1"/>
    <property type="molecule type" value="Genomic_DNA"/>
</dbReference>
<keyword evidence="1" id="KW-0812">Transmembrane</keyword>
<evidence type="ECO:0000259" key="2">
    <source>
        <dbReference type="Pfam" id="PF01370"/>
    </source>
</evidence>
<dbReference type="Proteomes" id="UP001500167">
    <property type="component" value="Unassembled WGS sequence"/>
</dbReference>
<dbReference type="InterPro" id="IPR036291">
    <property type="entry name" value="NAD(P)-bd_dom_sf"/>
</dbReference>
<evidence type="ECO:0000313" key="4">
    <source>
        <dbReference type="Proteomes" id="UP001500167"/>
    </source>
</evidence>
<feature type="transmembrane region" description="Helical" evidence="1">
    <location>
        <begin position="6"/>
        <end position="24"/>
    </location>
</feature>
<keyword evidence="1" id="KW-1133">Transmembrane helix</keyword>
<reference evidence="4" key="1">
    <citation type="journal article" date="2019" name="Int. J. Syst. Evol. Microbiol.">
        <title>The Global Catalogue of Microorganisms (GCM) 10K type strain sequencing project: providing services to taxonomists for standard genome sequencing and annotation.</title>
        <authorList>
            <consortium name="The Broad Institute Genomics Platform"/>
            <consortium name="The Broad Institute Genome Sequencing Center for Infectious Disease"/>
            <person name="Wu L."/>
            <person name="Ma J."/>
        </authorList>
    </citation>
    <scope>NUCLEOTIDE SEQUENCE [LARGE SCALE GENOMIC DNA]</scope>
    <source>
        <strain evidence="4">JCM 16722</strain>
    </source>
</reference>
<dbReference type="SUPFAM" id="SSF51735">
    <property type="entry name" value="NAD(P)-binding Rossmann-fold domains"/>
    <property type="match status" value="1"/>
</dbReference>
<organism evidence="3 4">
    <name type="scientific">Sphingobacterium ginsenosidimutans</name>
    <dbReference type="NCBI Taxonomy" id="687845"/>
    <lineage>
        <taxon>Bacteria</taxon>
        <taxon>Pseudomonadati</taxon>
        <taxon>Bacteroidota</taxon>
        <taxon>Sphingobacteriia</taxon>
        <taxon>Sphingobacteriales</taxon>
        <taxon>Sphingobacteriaceae</taxon>
        <taxon>Sphingobacterium</taxon>
    </lineage>
</organism>
<name>A0ABP8A5Y1_9SPHI</name>
<protein>
    <recommendedName>
        <fullName evidence="2">NAD-dependent epimerase/dehydratase domain-containing protein</fullName>
    </recommendedName>
</protein>
<evidence type="ECO:0000313" key="3">
    <source>
        <dbReference type="EMBL" id="GAA4178632.1"/>
    </source>
</evidence>
<sequence length="59" mass="6347">MNNQTVLVTGGTGFLGVNIILALLKKGFTVRTTLRTLSRTGEEAILASVDSYNFSNTQN</sequence>
<dbReference type="RefSeq" id="WP_346086702.1">
    <property type="nucleotide sequence ID" value="NZ_BAAAZK010000007.1"/>
</dbReference>
<evidence type="ECO:0000256" key="1">
    <source>
        <dbReference type="SAM" id="Phobius"/>
    </source>
</evidence>
<dbReference type="Gene3D" id="3.40.50.720">
    <property type="entry name" value="NAD(P)-binding Rossmann-like Domain"/>
    <property type="match status" value="1"/>
</dbReference>
<dbReference type="InterPro" id="IPR001509">
    <property type="entry name" value="Epimerase_deHydtase"/>
</dbReference>
<accession>A0ABP8A5Y1</accession>
<keyword evidence="1" id="KW-0472">Membrane</keyword>
<feature type="domain" description="NAD-dependent epimerase/dehydratase" evidence="2">
    <location>
        <begin position="6"/>
        <end position="36"/>
    </location>
</feature>